<keyword evidence="4" id="KW-1185">Reference proteome</keyword>
<dbReference type="STRING" id="1280948.HY36_08055"/>
<proteinExistence type="predicted"/>
<dbReference type="SUPFAM" id="SSF56300">
    <property type="entry name" value="Metallo-dependent phosphatases"/>
    <property type="match status" value="1"/>
</dbReference>
<evidence type="ECO:0000313" key="2">
    <source>
        <dbReference type="EMBL" id="HAE93384.1"/>
    </source>
</evidence>
<dbReference type="PANTHER" id="PTHR42850:SF4">
    <property type="entry name" value="ZINC-DEPENDENT ENDOPOLYPHOSPHATASE"/>
    <property type="match status" value="1"/>
</dbReference>
<dbReference type="Proteomes" id="UP000024547">
    <property type="component" value="Unassembled WGS sequence"/>
</dbReference>
<dbReference type="Gene3D" id="3.60.21.10">
    <property type="match status" value="1"/>
</dbReference>
<dbReference type="EMBL" id="DMBR01000074">
    <property type="protein sequence ID" value="HAE93384.1"/>
    <property type="molecule type" value="Genomic_DNA"/>
</dbReference>
<evidence type="ECO:0000313" key="5">
    <source>
        <dbReference type="Proteomes" id="UP000259173"/>
    </source>
</evidence>
<name>A0A059DZ72_9PROT</name>
<dbReference type="InterPro" id="IPR029052">
    <property type="entry name" value="Metallo-depent_PP-like"/>
</dbReference>
<evidence type="ECO:0000313" key="3">
    <source>
        <dbReference type="EMBL" id="KCZ59221.1"/>
    </source>
</evidence>
<dbReference type="AlphaFoldDB" id="A0A059DZ72"/>
<reference evidence="3 4" key="1">
    <citation type="journal article" date="2014" name="Antonie Van Leeuwenhoek">
        <title>Hyphomonas beringensis sp. nov. and Hyphomonas chukchiensis sp. nov., isolated from surface seawater of the Bering Sea and Chukchi Sea.</title>
        <authorList>
            <person name="Li C."/>
            <person name="Lai Q."/>
            <person name="Li G."/>
            <person name="Dong C."/>
            <person name="Wang J."/>
            <person name="Liao Y."/>
            <person name="Shao Z."/>
        </authorList>
    </citation>
    <scope>NUCLEOTIDE SEQUENCE [LARGE SCALE GENOMIC DNA]</scope>
    <source>
        <strain evidence="3 4">22II1-22F38</strain>
    </source>
</reference>
<dbReference type="CDD" id="cd00144">
    <property type="entry name" value="MPP_PPP_family"/>
    <property type="match status" value="1"/>
</dbReference>
<dbReference type="PATRIC" id="fig|1280948.3.peg.2725"/>
<dbReference type="OrthoDB" id="9807890at2"/>
<dbReference type="Pfam" id="PF00149">
    <property type="entry name" value="Metallophos"/>
    <property type="match status" value="1"/>
</dbReference>
<dbReference type="EMBL" id="AWFH01000045">
    <property type="protein sequence ID" value="KCZ59221.1"/>
    <property type="molecule type" value="Genomic_DNA"/>
</dbReference>
<dbReference type="GO" id="GO:0008803">
    <property type="term" value="F:bis(5'-nucleosyl)-tetraphosphatase (symmetrical) activity"/>
    <property type="evidence" value="ECO:0007669"/>
    <property type="project" value="TreeGrafter"/>
</dbReference>
<dbReference type="RefSeq" id="WP_051602797.1">
    <property type="nucleotide sequence ID" value="NZ_AWFH01000045.1"/>
</dbReference>
<accession>A0A059DZ72</accession>
<sequence length="307" mass="34868">MAKLTQQIQKSFIERLGQLTRSTTSLRARMRQRFEAFSTPTEAEAEPAPAQALTRVSAAPDGECLYAIGDIHGRHDLLERLIDQIKQDRQTLPEGTKCTIVFLGDYIDRGLQSRSVIDFLISDRLDSFETVFLMGNHEEALLRFYHDASFGKQWVRYGGGETLYSYGFQPPNTRSSLTSHEAMQAAKKAWDQVWTGFRDRLPKEHLEFYASLKTHHIAGDYLFVHAGVRPDVPLDQQSDRDMLWIRDEFLDDAAEFEHVIVHGHTPADDVFRDNRRIGLDTGAFISGRLSAARLFGTDVSFLETSPS</sequence>
<dbReference type="eggNOG" id="COG0639">
    <property type="taxonomic scope" value="Bacteria"/>
</dbReference>
<gene>
    <name evidence="2" type="ORF">DCG65_02405</name>
    <name evidence="3" type="ORF">HY36_08055</name>
</gene>
<evidence type="ECO:0000259" key="1">
    <source>
        <dbReference type="Pfam" id="PF00149"/>
    </source>
</evidence>
<feature type="domain" description="Calcineurin-like phosphoesterase" evidence="1">
    <location>
        <begin position="66"/>
        <end position="268"/>
    </location>
</feature>
<dbReference type="GO" id="GO:0110154">
    <property type="term" value="P:RNA decapping"/>
    <property type="evidence" value="ECO:0007669"/>
    <property type="project" value="TreeGrafter"/>
</dbReference>
<dbReference type="InterPro" id="IPR004843">
    <property type="entry name" value="Calcineurin-like_PHP"/>
</dbReference>
<protein>
    <submittedName>
        <fullName evidence="2">Serine/threonine protein phosphatase</fullName>
    </submittedName>
</protein>
<dbReference type="InterPro" id="IPR006186">
    <property type="entry name" value="Ser/Thr-sp_prot-phosphatase"/>
</dbReference>
<dbReference type="GO" id="GO:0005737">
    <property type="term" value="C:cytoplasm"/>
    <property type="evidence" value="ECO:0007669"/>
    <property type="project" value="TreeGrafter"/>
</dbReference>
<dbReference type="PRINTS" id="PR00114">
    <property type="entry name" value="STPHPHTASE"/>
</dbReference>
<dbReference type="InterPro" id="IPR050126">
    <property type="entry name" value="Ap4A_hydrolase"/>
</dbReference>
<reference evidence="2 5" key="2">
    <citation type="journal article" date="2018" name="Nat. Biotechnol.">
        <title>A standardized bacterial taxonomy based on genome phylogeny substantially revises the tree of life.</title>
        <authorList>
            <person name="Parks D.H."/>
            <person name="Chuvochina M."/>
            <person name="Waite D.W."/>
            <person name="Rinke C."/>
            <person name="Skarshewski A."/>
            <person name="Chaumeil P.A."/>
            <person name="Hugenholtz P."/>
        </authorList>
    </citation>
    <scope>NUCLEOTIDE SEQUENCE [LARGE SCALE GENOMIC DNA]</scope>
    <source>
        <strain evidence="2">UBA8557</strain>
    </source>
</reference>
<dbReference type="Proteomes" id="UP000259173">
    <property type="component" value="Unassembled WGS sequence"/>
</dbReference>
<organism evidence="3 4">
    <name type="scientific">Hyphomonas atlantica</name>
    <dbReference type="NCBI Taxonomy" id="1280948"/>
    <lineage>
        <taxon>Bacteria</taxon>
        <taxon>Pseudomonadati</taxon>
        <taxon>Pseudomonadota</taxon>
        <taxon>Alphaproteobacteria</taxon>
        <taxon>Hyphomonadales</taxon>
        <taxon>Hyphomonadaceae</taxon>
        <taxon>Hyphomonas</taxon>
    </lineage>
</organism>
<evidence type="ECO:0000313" key="4">
    <source>
        <dbReference type="Proteomes" id="UP000024547"/>
    </source>
</evidence>
<dbReference type="GeneID" id="92500711"/>
<comment type="caution">
    <text evidence="3">The sequence shown here is derived from an EMBL/GenBank/DDBJ whole genome shotgun (WGS) entry which is preliminary data.</text>
</comment>
<dbReference type="PANTHER" id="PTHR42850">
    <property type="entry name" value="METALLOPHOSPHOESTERASE"/>
    <property type="match status" value="1"/>
</dbReference>
<dbReference type="GO" id="GO:0016791">
    <property type="term" value="F:phosphatase activity"/>
    <property type="evidence" value="ECO:0007669"/>
    <property type="project" value="TreeGrafter"/>
</dbReference>